<sequence>MAEYTAFRMMLAPRARVAAVLTNIAELAEWNPALRSVTAPDRVATTGRVYRVATRVPGPATLRYAEIGAERIVWTLTVAGGAETGEWRLRDAALPDGPATLVTHTIRHSGPLLRALHRAMRPVPARRLDRLAARL</sequence>
<comment type="caution">
    <text evidence="1">The sequence shown here is derived from an EMBL/GenBank/DDBJ whole genome shotgun (WGS) entry which is preliminary data.</text>
</comment>
<accession>A0ABS1SEF2</accession>
<name>A0ABS1SEF2_9MICO</name>
<reference evidence="1 2" key="1">
    <citation type="submission" date="2018-09" db="EMBL/GenBank/DDBJ databases">
        <title>Comparative genomics of Leucobacter spp.</title>
        <authorList>
            <person name="Reis A.C."/>
            <person name="Kolvenbach B.A."/>
            <person name="Corvini P.F.X."/>
            <person name="Nunes O.C."/>
        </authorList>
    </citation>
    <scope>NUCLEOTIDE SEQUENCE [LARGE SCALE GENOMIC DNA]</scope>
    <source>
        <strain evidence="1 2">TAN 31504</strain>
    </source>
</reference>
<dbReference type="Proteomes" id="UP001645859">
    <property type="component" value="Unassembled WGS sequence"/>
</dbReference>
<dbReference type="InterPro" id="IPR019587">
    <property type="entry name" value="Polyketide_cyclase/dehydratase"/>
</dbReference>
<proteinExistence type="predicted"/>
<protein>
    <recommendedName>
        <fullName evidence="3">SRPBCC family protein</fullName>
    </recommendedName>
</protein>
<keyword evidence="2" id="KW-1185">Reference proteome</keyword>
<dbReference type="Pfam" id="PF10604">
    <property type="entry name" value="Polyketide_cyc2"/>
    <property type="match status" value="1"/>
</dbReference>
<evidence type="ECO:0000313" key="1">
    <source>
        <dbReference type="EMBL" id="MBL3678928.1"/>
    </source>
</evidence>
<dbReference type="Gene3D" id="3.30.530.20">
    <property type="match status" value="1"/>
</dbReference>
<dbReference type="EMBL" id="QYAC01000003">
    <property type="protein sequence ID" value="MBL3678928.1"/>
    <property type="molecule type" value="Genomic_DNA"/>
</dbReference>
<dbReference type="RefSeq" id="WP_202344201.1">
    <property type="nucleotide sequence ID" value="NZ_BAAAPI010000013.1"/>
</dbReference>
<evidence type="ECO:0008006" key="3">
    <source>
        <dbReference type="Google" id="ProtNLM"/>
    </source>
</evidence>
<dbReference type="InterPro" id="IPR023393">
    <property type="entry name" value="START-like_dom_sf"/>
</dbReference>
<evidence type="ECO:0000313" key="2">
    <source>
        <dbReference type="Proteomes" id="UP001645859"/>
    </source>
</evidence>
<gene>
    <name evidence="1" type="ORF">D3230_06410</name>
</gene>
<dbReference type="SUPFAM" id="SSF55961">
    <property type="entry name" value="Bet v1-like"/>
    <property type="match status" value="1"/>
</dbReference>
<organism evidence="1 2">
    <name type="scientific">Leucobacter chromiireducens subsp. solipictus</name>
    <dbReference type="NCBI Taxonomy" id="398235"/>
    <lineage>
        <taxon>Bacteria</taxon>
        <taxon>Bacillati</taxon>
        <taxon>Actinomycetota</taxon>
        <taxon>Actinomycetes</taxon>
        <taxon>Micrococcales</taxon>
        <taxon>Microbacteriaceae</taxon>
        <taxon>Leucobacter</taxon>
    </lineage>
</organism>